<name>A0ABS6N3E6_9RHOB</name>
<evidence type="ECO:0000313" key="3">
    <source>
        <dbReference type="Proteomes" id="UP001166293"/>
    </source>
</evidence>
<evidence type="ECO:0000259" key="1">
    <source>
        <dbReference type="Pfam" id="PF07848"/>
    </source>
</evidence>
<sequence length="266" mass="28023">MAPASDPLAELSRMLAEDGGLKVWSVIVTALGDLAQGDPKAEMPGPVLTRLLARLGIQPEAIRVALHRLRRDGWIDSRKAGRTGYLRLSATGRAQTARVADRVFGAAPVAPSGLVLAIAPQAGDGSAATLLEAGEALSLGRGAMILTAPAPDLPDDWMVFDATLAQPGWVTDLLAREAGEAQFARLSNALQPLRSLPGSIPDGEAAALRLMTLHGWRRLVLRANPVAEALIGPAAQSVRCRAVVADLLQRYPRPAPGVLETDEAWP</sequence>
<accession>A0ABS6N3E6</accession>
<evidence type="ECO:0000313" key="2">
    <source>
        <dbReference type="EMBL" id="MBV2358538.1"/>
    </source>
</evidence>
<keyword evidence="3" id="KW-1185">Reference proteome</keyword>
<protein>
    <recommendedName>
        <fullName evidence="1">Transcriptional repressor PaaX-like N-terminal domain-containing protein</fullName>
    </recommendedName>
</protein>
<proteinExistence type="predicted"/>
<feature type="domain" description="Transcriptional repressor PaaX-like N-terminal" evidence="1">
    <location>
        <begin position="25"/>
        <end position="92"/>
    </location>
</feature>
<dbReference type="Pfam" id="PF07848">
    <property type="entry name" value="PaaX"/>
    <property type="match status" value="1"/>
</dbReference>
<dbReference type="InterPro" id="IPR012906">
    <property type="entry name" value="PaaX-like_N"/>
</dbReference>
<dbReference type="PANTHER" id="PTHR30319:SF1">
    <property type="entry name" value="TRANSCRIPTIONAL REPRESSOR PAAX"/>
    <property type="match status" value="1"/>
</dbReference>
<gene>
    <name evidence="2" type="ORF">KUH32_02010</name>
</gene>
<dbReference type="Proteomes" id="UP001166293">
    <property type="component" value="Unassembled WGS sequence"/>
</dbReference>
<comment type="caution">
    <text evidence="2">The sequence shown here is derived from an EMBL/GenBank/DDBJ whole genome shotgun (WGS) entry which is preliminary data.</text>
</comment>
<reference evidence="2" key="1">
    <citation type="submission" date="2021-06" db="EMBL/GenBank/DDBJ databases">
        <title>Thalassococcus sp. CAU 1522 isolated from sea sand, Republic of Korea.</title>
        <authorList>
            <person name="Kim W."/>
        </authorList>
    </citation>
    <scope>NUCLEOTIDE SEQUENCE</scope>
    <source>
        <strain evidence="2">CAU 1522</strain>
    </source>
</reference>
<dbReference type="PANTHER" id="PTHR30319">
    <property type="entry name" value="PHENYLACETIC ACID REGULATOR-RELATED TRANSCRIPTIONAL REPRESSOR"/>
    <property type="match status" value="1"/>
</dbReference>
<dbReference type="RefSeq" id="WP_217776394.1">
    <property type="nucleotide sequence ID" value="NZ_JAHRWL010000001.1"/>
</dbReference>
<dbReference type="EMBL" id="JAHRWL010000001">
    <property type="protein sequence ID" value="MBV2358538.1"/>
    <property type="molecule type" value="Genomic_DNA"/>
</dbReference>
<organism evidence="2 3">
    <name type="scientific">Thalassococcus arenae</name>
    <dbReference type="NCBI Taxonomy" id="2851652"/>
    <lineage>
        <taxon>Bacteria</taxon>
        <taxon>Pseudomonadati</taxon>
        <taxon>Pseudomonadota</taxon>
        <taxon>Alphaproteobacteria</taxon>
        <taxon>Rhodobacterales</taxon>
        <taxon>Roseobacteraceae</taxon>
        <taxon>Thalassococcus</taxon>
    </lineage>
</organism>